<dbReference type="Proteomes" id="UP000694428">
    <property type="component" value="Unplaced"/>
</dbReference>
<dbReference type="InterPro" id="IPR008426">
    <property type="entry name" value="CENP-H_C"/>
</dbReference>
<keyword evidence="3" id="KW-0158">Chromosome</keyword>
<dbReference type="InterPro" id="IPR040034">
    <property type="entry name" value="CENP-H"/>
</dbReference>
<evidence type="ECO:0000256" key="6">
    <source>
        <dbReference type="ARBA" id="ARBA00023328"/>
    </source>
</evidence>
<keyword evidence="4" id="KW-0995">Kinetochore</keyword>
<name>A0A8C9GBN6_PAVCR</name>
<dbReference type="GO" id="GO:0043515">
    <property type="term" value="F:kinetochore binding"/>
    <property type="evidence" value="ECO:0007669"/>
    <property type="project" value="TreeGrafter"/>
</dbReference>
<evidence type="ECO:0000256" key="1">
    <source>
        <dbReference type="ARBA" id="ARBA00004123"/>
    </source>
</evidence>
<keyword evidence="11" id="KW-1185">Reference proteome</keyword>
<dbReference type="GO" id="GO:0007059">
    <property type="term" value="P:chromosome segregation"/>
    <property type="evidence" value="ECO:0007669"/>
    <property type="project" value="TreeGrafter"/>
</dbReference>
<evidence type="ECO:0000256" key="5">
    <source>
        <dbReference type="ARBA" id="ARBA00023242"/>
    </source>
</evidence>
<dbReference type="GO" id="GO:0005634">
    <property type="term" value="C:nucleus"/>
    <property type="evidence" value="ECO:0007669"/>
    <property type="project" value="UniProtKB-SubCell"/>
</dbReference>
<accession>A0A8C9GBN6</accession>
<reference evidence="10" key="2">
    <citation type="submission" date="2025-09" db="UniProtKB">
        <authorList>
            <consortium name="Ensembl"/>
        </authorList>
    </citation>
    <scope>IDENTIFICATION</scope>
</reference>
<dbReference type="GO" id="GO:0051382">
    <property type="term" value="P:kinetochore assembly"/>
    <property type="evidence" value="ECO:0007669"/>
    <property type="project" value="InterPro"/>
</dbReference>
<feature type="domain" description="Centromere protein H C-terminal" evidence="9">
    <location>
        <begin position="28"/>
        <end position="223"/>
    </location>
</feature>
<reference evidence="10" key="1">
    <citation type="submission" date="2025-08" db="UniProtKB">
        <authorList>
            <consortium name="Ensembl"/>
        </authorList>
    </citation>
    <scope>IDENTIFICATION</scope>
</reference>
<dbReference type="GO" id="GO:0007052">
    <property type="term" value="P:mitotic spindle organization"/>
    <property type="evidence" value="ECO:0007669"/>
    <property type="project" value="TreeGrafter"/>
</dbReference>
<evidence type="ECO:0000256" key="3">
    <source>
        <dbReference type="ARBA" id="ARBA00022454"/>
    </source>
</evidence>
<keyword evidence="6" id="KW-0137">Centromere</keyword>
<organism evidence="10 11">
    <name type="scientific">Pavo cristatus</name>
    <name type="common">Indian peafowl</name>
    <name type="synonym">Blue peafowl</name>
    <dbReference type="NCBI Taxonomy" id="9049"/>
    <lineage>
        <taxon>Eukaryota</taxon>
        <taxon>Metazoa</taxon>
        <taxon>Chordata</taxon>
        <taxon>Craniata</taxon>
        <taxon>Vertebrata</taxon>
        <taxon>Euteleostomi</taxon>
        <taxon>Archelosauria</taxon>
        <taxon>Archosauria</taxon>
        <taxon>Dinosauria</taxon>
        <taxon>Saurischia</taxon>
        <taxon>Theropoda</taxon>
        <taxon>Coelurosauria</taxon>
        <taxon>Aves</taxon>
        <taxon>Neognathae</taxon>
        <taxon>Galloanserae</taxon>
        <taxon>Galliformes</taxon>
        <taxon>Phasianidae</taxon>
        <taxon>Phasianinae</taxon>
        <taxon>Pavo</taxon>
    </lineage>
</organism>
<protein>
    <submittedName>
        <fullName evidence="10">Centromere protein H</fullName>
    </submittedName>
</protein>
<proteinExistence type="inferred from homology"/>
<feature type="region of interest" description="Disordered" evidence="8">
    <location>
        <begin position="1"/>
        <end position="22"/>
    </location>
</feature>
<dbReference type="Pfam" id="PF05837">
    <property type="entry name" value="CENP-H"/>
    <property type="match status" value="1"/>
</dbReference>
<evidence type="ECO:0000259" key="9">
    <source>
        <dbReference type="Pfam" id="PF05837"/>
    </source>
</evidence>
<evidence type="ECO:0000256" key="8">
    <source>
        <dbReference type="SAM" id="MobiDB-lite"/>
    </source>
</evidence>
<comment type="similarity">
    <text evidence="7">Belongs to the CENP-H/MCM16 family.</text>
</comment>
<evidence type="ECO:0000256" key="4">
    <source>
        <dbReference type="ARBA" id="ARBA00022838"/>
    </source>
</evidence>
<evidence type="ECO:0000256" key="2">
    <source>
        <dbReference type="ARBA" id="ARBA00004629"/>
    </source>
</evidence>
<dbReference type="GO" id="GO:0000776">
    <property type="term" value="C:kinetochore"/>
    <property type="evidence" value="ECO:0007669"/>
    <property type="project" value="UniProtKB-KW"/>
</dbReference>
<comment type="subcellular location">
    <subcellularLocation>
        <location evidence="2">Chromosome</location>
        <location evidence="2">Centromere</location>
        <location evidence="2">Kinetochore</location>
    </subcellularLocation>
    <subcellularLocation>
        <location evidence="1">Nucleus</location>
    </subcellularLocation>
</comment>
<dbReference type="PANTHER" id="PTHR48122:SF1">
    <property type="entry name" value="CENTROMERE PROTEIN H"/>
    <property type="match status" value="1"/>
</dbReference>
<dbReference type="Ensembl" id="ENSPSTT00000026572.1">
    <property type="protein sequence ID" value="ENSPSTP00000025251.1"/>
    <property type="gene ID" value="ENSPSTG00000018602.1"/>
</dbReference>
<keyword evidence="5" id="KW-0539">Nucleus</keyword>
<dbReference type="PANTHER" id="PTHR48122">
    <property type="entry name" value="CENTROMERE PROTEIN H"/>
    <property type="match status" value="1"/>
</dbReference>
<dbReference type="AlphaFoldDB" id="A0A8C9GBN6"/>
<sequence>MAEERLPESVGPGPGAEADPNAKRDVLEHLCARTRLKQLAMEFSSACLHNEEGNNGMEVNFIESAKESLEEMVKIKTAFESKALVLQRIQLMDALRKRVRENDGCTRPIIETMRDIIKLNWEILQAHQQARVIRENLNDIRRKRYFLKQAEGEKALQIFTTMRKKKEVTRKKIAEKLKLIHGNVQKERKVTTLIQNILQNIIVGCQINWAKDPSLKAIILQLEKDISA</sequence>
<evidence type="ECO:0000313" key="11">
    <source>
        <dbReference type="Proteomes" id="UP000694428"/>
    </source>
</evidence>
<evidence type="ECO:0000256" key="7">
    <source>
        <dbReference type="ARBA" id="ARBA00025735"/>
    </source>
</evidence>
<evidence type="ECO:0000313" key="10">
    <source>
        <dbReference type="Ensembl" id="ENSPSTP00000025251.1"/>
    </source>
</evidence>